<feature type="compositionally biased region" description="Pro residues" evidence="1">
    <location>
        <begin position="13"/>
        <end position="22"/>
    </location>
</feature>
<feature type="region of interest" description="Disordered" evidence="1">
    <location>
        <begin position="531"/>
        <end position="586"/>
    </location>
</feature>
<dbReference type="eggNOG" id="KOG0929">
    <property type="taxonomic scope" value="Eukaryota"/>
</dbReference>
<dbReference type="STRING" id="717646.M2NLF0"/>
<accession>M2NLF0</accession>
<dbReference type="HOGENOM" id="CLU_001772_0_0_1"/>
<dbReference type="GO" id="GO:0005085">
    <property type="term" value="F:guanyl-nucleotide exchange factor activity"/>
    <property type="evidence" value="ECO:0007669"/>
    <property type="project" value="InterPro"/>
</dbReference>
<feature type="compositionally biased region" description="Basic and acidic residues" evidence="1">
    <location>
        <begin position="697"/>
        <end position="718"/>
    </location>
</feature>
<keyword evidence="4" id="KW-1185">Reference proteome</keyword>
<feature type="region of interest" description="Disordered" evidence="1">
    <location>
        <begin position="942"/>
        <end position="992"/>
    </location>
</feature>
<dbReference type="SUPFAM" id="SSF48425">
    <property type="entry name" value="Sec7 domain"/>
    <property type="match status" value="1"/>
</dbReference>
<feature type="compositionally biased region" description="Polar residues" evidence="1">
    <location>
        <begin position="1576"/>
        <end position="1591"/>
    </location>
</feature>
<feature type="compositionally biased region" description="Basic and acidic residues" evidence="1">
    <location>
        <begin position="61"/>
        <end position="91"/>
    </location>
</feature>
<feature type="region of interest" description="Disordered" evidence="1">
    <location>
        <begin position="691"/>
        <end position="736"/>
    </location>
</feature>
<feature type="compositionally biased region" description="Basic and acidic residues" evidence="1">
    <location>
        <begin position="558"/>
        <end position="586"/>
    </location>
</feature>
<dbReference type="KEGG" id="bcom:BAUCODRAFT_373376"/>
<feature type="compositionally biased region" description="Polar residues" evidence="1">
    <location>
        <begin position="28"/>
        <end position="40"/>
    </location>
</feature>
<gene>
    <name evidence="3" type="ORF">BAUCODRAFT_373376</name>
</gene>
<dbReference type="Gene3D" id="1.10.1000.11">
    <property type="entry name" value="Arf Nucleotide-binding Site Opener,domain 2"/>
    <property type="match status" value="1"/>
</dbReference>
<feature type="compositionally biased region" description="Basic and acidic residues" evidence="1">
    <location>
        <begin position="440"/>
        <end position="449"/>
    </location>
</feature>
<feature type="compositionally biased region" description="Basic and acidic residues" evidence="1">
    <location>
        <begin position="385"/>
        <end position="398"/>
    </location>
</feature>
<evidence type="ECO:0000259" key="2">
    <source>
        <dbReference type="PROSITE" id="PS50190"/>
    </source>
</evidence>
<feature type="region of interest" description="Disordered" evidence="1">
    <location>
        <begin position="1062"/>
        <end position="1111"/>
    </location>
</feature>
<dbReference type="PANTHER" id="PTHR10663">
    <property type="entry name" value="GUANYL-NUCLEOTIDE EXCHANGE FACTOR"/>
    <property type="match status" value="1"/>
</dbReference>
<feature type="compositionally biased region" description="Polar residues" evidence="1">
    <location>
        <begin position="156"/>
        <end position="165"/>
    </location>
</feature>
<dbReference type="Proteomes" id="UP000011761">
    <property type="component" value="Unassembled WGS sequence"/>
</dbReference>
<dbReference type="Pfam" id="PF15410">
    <property type="entry name" value="PH_9"/>
    <property type="match status" value="1"/>
</dbReference>
<dbReference type="OMA" id="FYTSIQK"/>
<dbReference type="Pfam" id="PF01369">
    <property type="entry name" value="Sec7"/>
    <property type="match status" value="1"/>
</dbReference>
<feature type="compositionally biased region" description="Polar residues" evidence="1">
    <location>
        <begin position="1602"/>
        <end position="1611"/>
    </location>
</feature>
<dbReference type="GeneID" id="19113219"/>
<dbReference type="InterPro" id="IPR035999">
    <property type="entry name" value="Sec7_dom_sf"/>
</dbReference>
<feature type="region of interest" description="Disordered" evidence="1">
    <location>
        <begin position="611"/>
        <end position="636"/>
    </location>
</feature>
<dbReference type="RefSeq" id="XP_007672815.1">
    <property type="nucleotide sequence ID" value="XM_007674625.1"/>
</dbReference>
<dbReference type="PROSITE" id="PS50190">
    <property type="entry name" value="SEC7"/>
    <property type="match status" value="1"/>
</dbReference>
<evidence type="ECO:0000313" key="4">
    <source>
        <dbReference type="Proteomes" id="UP000011761"/>
    </source>
</evidence>
<feature type="compositionally biased region" description="Basic and acidic residues" evidence="1">
    <location>
        <begin position="416"/>
        <end position="431"/>
    </location>
</feature>
<feature type="domain" description="SEC7" evidence="2">
    <location>
        <begin position="775"/>
        <end position="934"/>
    </location>
</feature>
<protein>
    <recommendedName>
        <fullName evidence="2">SEC7 domain-containing protein</fullName>
    </recommendedName>
</protein>
<name>M2NLF0_BAUPA</name>
<reference evidence="3 4" key="1">
    <citation type="journal article" date="2012" name="PLoS Pathog.">
        <title>Diverse lifestyles and strategies of plant pathogenesis encoded in the genomes of eighteen Dothideomycetes fungi.</title>
        <authorList>
            <person name="Ohm R.A."/>
            <person name="Feau N."/>
            <person name="Henrissat B."/>
            <person name="Schoch C.L."/>
            <person name="Horwitz B.A."/>
            <person name="Barry K.W."/>
            <person name="Condon B.J."/>
            <person name="Copeland A.C."/>
            <person name="Dhillon B."/>
            <person name="Glaser F."/>
            <person name="Hesse C.N."/>
            <person name="Kosti I."/>
            <person name="LaButti K."/>
            <person name="Lindquist E.A."/>
            <person name="Lucas S."/>
            <person name="Salamov A.A."/>
            <person name="Bradshaw R.E."/>
            <person name="Ciuffetti L."/>
            <person name="Hamelin R.C."/>
            <person name="Kema G.H.J."/>
            <person name="Lawrence C."/>
            <person name="Scott J.A."/>
            <person name="Spatafora J.W."/>
            <person name="Turgeon B.G."/>
            <person name="de Wit P.J.G.M."/>
            <person name="Zhong S."/>
            <person name="Goodwin S.B."/>
            <person name="Grigoriev I.V."/>
        </authorList>
    </citation>
    <scope>NUCLEOTIDE SEQUENCE [LARGE SCALE GENOMIC DNA]</scope>
    <source>
        <strain evidence="3 4">UAMH 10762</strain>
    </source>
</reference>
<feature type="region of interest" description="Disordered" evidence="1">
    <location>
        <begin position="112"/>
        <end position="237"/>
    </location>
</feature>
<dbReference type="OrthoDB" id="2157641at2759"/>
<dbReference type="GO" id="GO:0032012">
    <property type="term" value="P:regulation of ARF protein signal transduction"/>
    <property type="evidence" value="ECO:0007669"/>
    <property type="project" value="InterPro"/>
</dbReference>
<feature type="region of interest" description="Disordered" evidence="1">
    <location>
        <begin position="1575"/>
        <end position="1629"/>
    </location>
</feature>
<dbReference type="SUPFAM" id="SSF50729">
    <property type="entry name" value="PH domain-like"/>
    <property type="match status" value="1"/>
</dbReference>
<feature type="compositionally biased region" description="Polar residues" evidence="1">
    <location>
        <begin position="1"/>
        <end position="11"/>
    </location>
</feature>
<organism evidence="3 4">
    <name type="scientific">Baudoinia panamericana (strain UAMH 10762)</name>
    <name type="common">Angels' share fungus</name>
    <name type="synonym">Baudoinia compniacensis (strain UAMH 10762)</name>
    <dbReference type="NCBI Taxonomy" id="717646"/>
    <lineage>
        <taxon>Eukaryota</taxon>
        <taxon>Fungi</taxon>
        <taxon>Dikarya</taxon>
        <taxon>Ascomycota</taxon>
        <taxon>Pezizomycotina</taxon>
        <taxon>Dothideomycetes</taxon>
        <taxon>Dothideomycetidae</taxon>
        <taxon>Mycosphaerellales</taxon>
        <taxon>Teratosphaeriaceae</taxon>
        <taxon>Baudoinia</taxon>
    </lineage>
</organism>
<feature type="compositionally biased region" description="Low complexity" evidence="1">
    <location>
        <begin position="176"/>
        <end position="191"/>
    </location>
</feature>
<evidence type="ECO:0000256" key="1">
    <source>
        <dbReference type="SAM" id="MobiDB-lite"/>
    </source>
</evidence>
<evidence type="ECO:0000313" key="3">
    <source>
        <dbReference type="EMBL" id="EMD00315.1"/>
    </source>
</evidence>
<dbReference type="SMART" id="SM00222">
    <property type="entry name" value="Sec7"/>
    <property type="match status" value="1"/>
</dbReference>
<feature type="region of interest" description="Disordered" evidence="1">
    <location>
        <begin position="1421"/>
        <end position="1454"/>
    </location>
</feature>
<dbReference type="InterPro" id="IPR023394">
    <property type="entry name" value="Sec7_C_sf"/>
</dbReference>
<dbReference type="Gene3D" id="2.30.29.30">
    <property type="entry name" value="Pleckstrin-homology domain (PH domain)/Phosphotyrosine-binding domain (PTB)"/>
    <property type="match status" value="1"/>
</dbReference>
<dbReference type="InterPro" id="IPR041681">
    <property type="entry name" value="PH_9"/>
</dbReference>
<dbReference type="PANTHER" id="PTHR10663:SF373">
    <property type="entry name" value="PH AND SEC7 DOMAIN-CONTAINING PROTEIN C11E3.11C"/>
    <property type="match status" value="1"/>
</dbReference>
<dbReference type="EMBL" id="KB445551">
    <property type="protein sequence ID" value="EMD00315.1"/>
    <property type="molecule type" value="Genomic_DNA"/>
</dbReference>
<proteinExistence type="predicted"/>
<feature type="region of interest" description="Disordered" evidence="1">
    <location>
        <begin position="1"/>
        <end position="99"/>
    </location>
</feature>
<feature type="compositionally biased region" description="Polar residues" evidence="1">
    <location>
        <begin position="1071"/>
        <end position="1080"/>
    </location>
</feature>
<feature type="region of interest" description="Disordered" evidence="1">
    <location>
        <begin position="362"/>
        <end position="501"/>
    </location>
</feature>
<sequence>MDAGSSATAGPSQLPPTYPHSPPIALSKRTSSRNALNFTYQEHAGSPPTTPPPNRTKASRKGKEPVNAHRTSRRDQLRGEDRERKGHETRDSWSSTTRDSVVDNLLFSLDSFSSQALPDDMDNDVDFDKEKYRFPQIPELPQFLASKPSQRPRGHTYSSSLSSGYENAKTGGTPGSKFSSSSKNRRSVSSSQFGTITSKTRAARTGTGVSQASSDTQRKVTNGAHAKNTSSDIDSLDYGYSAVIESTNRLPNRRSVSMDHLFGGNPTGQSVLDRGRPVPSVYSKFESGDDAAPEPGVPAGPRRKQNPTATGPVYVNAAPTKHSIRKVHTQNDLRSANNPLPPVPHHVQEQASDFVRANSLHSRLASPSPREQAPPMPGPNFPSISRKDTPSPHREKPGFFKRVWGAASRTATGLSDRSDSMDSYDHLDRAKSHTSTDTSRPSDVRKSSRDQSAATRPPPALSKKPSSFFRRRKKSNTENDRPPLPYLQANVKPAEPSPTVSSLRKVMDPFLTHDGAAEALPGEPLRVGREAAVPESPADDSDDLDFFHSGYTPPRDASLGRRDPMRRDVTVRGKPKQSTDREESPRMKIRMKKRNAETEYFERLRADAAPTSHPALAPGQPKISPMSETPNLEAPPVKEIDRPVSRASTGDRIIASQGNSPIEPTELMNSFNIPMNPGANGVDDGWVVVRPTGPSTERPDSKKSERLFLRPTEAEEKLPVPADEAPPLGEDERAASMKSTGVFTEAAESMEQSPQGTSSIYHSTTSLQLPSLQIEGLPRLSGDTFLVREVPSPIEEGAEYRERARRIFDGDETDPTPTEAASWLGEKTTLSARTLQAYMGLFDFAGMNILAALRALCGRLLLKGETQQFDRIITALSERWCECNPNHGFKAQDVVHTICYSLILLNTDLHMADIGEKMSRAAYVKNTLPTIRRVVVDAAPNAFDDTVKPSPNSSRPSLPWLDSQASAPGASAVTAVESSGERPSMDLPRPNANTLKRLSIRPGVFRSESDGWYSDSSGVTSASNALVNQPWTGSLRGWEFEVENVLKSFFGSIRAEPLPLVDPPLPTTTPSSERNLSAPSSGALKRTGSVVSKAPSENMSYRSKPGARTMMGGWQNRANRSRPKLYPASTVASSRTSFDEGNSAWSPAQSSMWSKNSVSKTLTSASMNSLSYHLSPVVADYKHSIGFANALSQAIIREEGGSIATDDGGSMSIPGSLLEDESLALEGAPWAKEGLVKHKHHLEAPDRKSRDRDWKDCFAVISKGRLTLFAFGTTTKSLSMGRKAHARQTGGSRAPSLAATKVGGGDWMEHAEQLDTFILRHTIASTLPPPGYSKTRPHVWALSLSSGAVHLFHVGTPEIANEFVTSANYWSARLSKEPLSGGVSNIEYGWSDQAINIALILPDRPDSSAAFKSPPSTLQNLAKAGQMHSSAGVGSSPPIGGPRTSFQSSMRGSFDTGFGAGARNRLPGDKVQIAEWQPPSQSMMASQLLEVDQLRQLTEYVNGVEGELERHGELKHVIDLAYSPRHPNHTRAMTNWQRKSDYLLREIVKFRTYMDSLAAAQTAKDRFYAKKVEQQEAASVTATNKSGNTTAKEGPTLLPKSPANSSRTRSPAGSGKFREQLDPVPKTAG</sequence>
<dbReference type="InterPro" id="IPR000904">
    <property type="entry name" value="Sec7_dom"/>
</dbReference>
<feature type="region of interest" description="Disordered" evidence="1">
    <location>
        <begin position="255"/>
        <end position="324"/>
    </location>
</feature>
<dbReference type="InterPro" id="IPR011993">
    <property type="entry name" value="PH-like_dom_sf"/>
</dbReference>